<reference evidence="2" key="1">
    <citation type="submission" date="2015-07" db="EMBL/GenBank/DDBJ databases">
        <title>Transcriptome analysis of odorant reception genes in the tea geometrid, Ectropis obliqua.</title>
        <authorList>
            <person name="Chen Z."/>
            <person name="Ma L."/>
            <person name="Li Z."/>
        </authorList>
    </citation>
    <scope>NUCLEOTIDE SEQUENCE</scope>
</reference>
<keyword evidence="1" id="KW-0732">Signal</keyword>
<dbReference type="AlphaFoldDB" id="A0A1L2BLE1"/>
<evidence type="ECO:0000256" key="1">
    <source>
        <dbReference type="SAM" id="SignalP"/>
    </source>
</evidence>
<name>A0A1L2BLE1_ECTOB</name>
<dbReference type="InterPro" id="IPR005055">
    <property type="entry name" value="A10/PebIII"/>
</dbReference>
<evidence type="ECO:0000313" key="2">
    <source>
        <dbReference type="EMBL" id="ALS03838.1"/>
    </source>
</evidence>
<dbReference type="EMBL" id="KT282981">
    <property type="protein sequence ID" value="ALS03838.1"/>
    <property type="molecule type" value="mRNA"/>
</dbReference>
<sequence>MKSFCIVALGLVAACNAAYTSDAGLDVDTIVKDKEAVQKVLKCFNGGDCSSQAAALKTDFPLALGSACAECTPEQKHNTKLFIGAVEKFFPEEYKSLKTNFDPENKLFPGLLAAVAAH</sequence>
<dbReference type="Gene3D" id="1.10.2080.10">
    <property type="entry name" value="Insect odorant-binding protein A10/Ejaculatory bulb-specific protein 3"/>
    <property type="match status" value="1"/>
</dbReference>
<dbReference type="PANTHER" id="PTHR11257">
    <property type="entry name" value="CHEMOSENSORY PROTEIN-RELATED"/>
    <property type="match status" value="1"/>
</dbReference>
<dbReference type="Pfam" id="PF03392">
    <property type="entry name" value="OS-D"/>
    <property type="match status" value="1"/>
</dbReference>
<dbReference type="InterPro" id="IPR036682">
    <property type="entry name" value="OS_D_A10/PebIII_sf"/>
</dbReference>
<protein>
    <submittedName>
        <fullName evidence="2">Chemosensory protein 13</fullName>
    </submittedName>
</protein>
<proteinExistence type="evidence at transcript level"/>
<accession>A0A1L2BLE1</accession>
<feature type="signal peptide" evidence="1">
    <location>
        <begin position="1"/>
        <end position="17"/>
    </location>
</feature>
<feature type="chain" id="PRO_5012250449" evidence="1">
    <location>
        <begin position="18"/>
        <end position="118"/>
    </location>
</feature>
<dbReference type="PANTHER" id="PTHR11257:SF13">
    <property type="entry name" value="GEO07322P1"/>
    <property type="match status" value="1"/>
</dbReference>
<dbReference type="SUPFAM" id="SSF100910">
    <property type="entry name" value="Chemosensory protein Csp2"/>
    <property type="match status" value="1"/>
</dbReference>
<dbReference type="PROSITE" id="PS51257">
    <property type="entry name" value="PROKAR_LIPOPROTEIN"/>
    <property type="match status" value="1"/>
</dbReference>
<organism evidence="2">
    <name type="scientific">Ectropis obliqua</name>
    <name type="common">Tea geometrid moth</name>
    <dbReference type="NCBI Taxonomy" id="248899"/>
    <lineage>
        <taxon>Eukaryota</taxon>
        <taxon>Metazoa</taxon>
        <taxon>Ecdysozoa</taxon>
        <taxon>Arthropoda</taxon>
        <taxon>Hexapoda</taxon>
        <taxon>Insecta</taxon>
        <taxon>Pterygota</taxon>
        <taxon>Neoptera</taxon>
        <taxon>Endopterygota</taxon>
        <taxon>Lepidoptera</taxon>
        <taxon>Glossata</taxon>
        <taxon>Ditrysia</taxon>
        <taxon>Geometroidea</taxon>
        <taxon>Geometridae</taxon>
        <taxon>Ennominae</taxon>
        <taxon>Ectropis</taxon>
    </lineage>
</organism>